<dbReference type="GeneID" id="63824889"/>
<reference evidence="7 8" key="1">
    <citation type="journal article" date="2016" name="Mol. Biol. Evol.">
        <title>Comparative Genomics of Early-Diverging Mushroom-Forming Fungi Provides Insights into the Origins of Lignocellulose Decay Capabilities.</title>
        <authorList>
            <person name="Nagy L.G."/>
            <person name="Riley R."/>
            <person name="Tritt A."/>
            <person name="Adam C."/>
            <person name="Daum C."/>
            <person name="Floudas D."/>
            <person name="Sun H."/>
            <person name="Yadav J.S."/>
            <person name="Pangilinan J."/>
            <person name="Larsson K.H."/>
            <person name="Matsuura K."/>
            <person name="Barry K."/>
            <person name="Labutti K."/>
            <person name="Kuo R."/>
            <person name="Ohm R.A."/>
            <person name="Bhattacharya S.S."/>
            <person name="Shirouzu T."/>
            <person name="Yoshinaga Y."/>
            <person name="Martin F.M."/>
            <person name="Grigoriev I.V."/>
            <person name="Hibbett D.S."/>
        </authorList>
    </citation>
    <scope>NUCLEOTIDE SEQUENCE [LARGE SCALE GENOMIC DNA]</scope>
    <source>
        <strain evidence="7 8">93-53</strain>
    </source>
</reference>
<dbReference type="EMBL" id="KV427607">
    <property type="protein sequence ID" value="KZT11429.1"/>
    <property type="molecule type" value="Genomic_DNA"/>
</dbReference>
<keyword evidence="3" id="KW-0418">Kinase</keyword>
<dbReference type="GO" id="GO:0004714">
    <property type="term" value="F:transmembrane receptor protein tyrosine kinase activity"/>
    <property type="evidence" value="ECO:0007669"/>
    <property type="project" value="UniProtKB-EC"/>
</dbReference>
<keyword evidence="2" id="KW-0808">Transferase</keyword>
<feature type="region of interest" description="Disordered" evidence="5">
    <location>
        <begin position="1"/>
        <end position="63"/>
    </location>
</feature>
<feature type="compositionally biased region" description="Basic and acidic residues" evidence="5">
    <location>
        <begin position="226"/>
        <end position="239"/>
    </location>
</feature>
<evidence type="ECO:0000256" key="4">
    <source>
        <dbReference type="ARBA" id="ARBA00023137"/>
    </source>
</evidence>
<dbReference type="Gene3D" id="6.10.250.2930">
    <property type="match status" value="1"/>
</dbReference>
<feature type="transmembrane region" description="Helical" evidence="6">
    <location>
        <begin position="118"/>
        <end position="141"/>
    </location>
</feature>
<dbReference type="InParanoid" id="A0A165H9I8"/>
<evidence type="ECO:0000256" key="5">
    <source>
        <dbReference type="SAM" id="MobiDB-lite"/>
    </source>
</evidence>
<evidence type="ECO:0000256" key="1">
    <source>
        <dbReference type="ARBA" id="ARBA00011902"/>
    </source>
</evidence>
<dbReference type="EC" id="2.7.10.1" evidence="1"/>
<keyword evidence="6" id="KW-0812">Transmembrane</keyword>
<keyword evidence="6" id="KW-0472">Membrane</keyword>
<organism evidence="7 8">
    <name type="scientific">Laetiporus sulphureus 93-53</name>
    <dbReference type="NCBI Taxonomy" id="1314785"/>
    <lineage>
        <taxon>Eukaryota</taxon>
        <taxon>Fungi</taxon>
        <taxon>Dikarya</taxon>
        <taxon>Basidiomycota</taxon>
        <taxon>Agaricomycotina</taxon>
        <taxon>Agaricomycetes</taxon>
        <taxon>Polyporales</taxon>
        <taxon>Laetiporus</taxon>
    </lineage>
</organism>
<evidence type="ECO:0000313" key="8">
    <source>
        <dbReference type="Proteomes" id="UP000076871"/>
    </source>
</evidence>
<proteinExistence type="predicted"/>
<dbReference type="InterPro" id="IPR044912">
    <property type="entry name" value="Egfr_JX_dom"/>
</dbReference>
<evidence type="ECO:0000313" key="7">
    <source>
        <dbReference type="EMBL" id="KZT11429.1"/>
    </source>
</evidence>
<feature type="region of interest" description="Disordered" evidence="5">
    <location>
        <begin position="176"/>
        <end position="196"/>
    </location>
</feature>
<dbReference type="STRING" id="1314785.A0A165H9I8"/>
<protein>
    <recommendedName>
        <fullName evidence="1">receptor protein-tyrosine kinase</fullName>
        <ecNumber evidence="1">2.7.10.1</ecNumber>
    </recommendedName>
</protein>
<dbReference type="OrthoDB" id="2758323at2759"/>
<dbReference type="RefSeq" id="XP_040769169.1">
    <property type="nucleotide sequence ID" value="XM_040907860.1"/>
</dbReference>
<accession>A0A165H9I8</accession>
<feature type="region of interest" description="Disordered" evidence="5">
    <location>
        <begin position="213"/>
        <end position="239"/>
    </location>
</feature>
<sequence length="239" mass="25957">MPTNPGLTQFMPPRRHFPPHSPETTNSCSLESEDGCGTTTPIPPESTLPSETTDITSSPSLSDSLTFTPNSSFPSIPASTSLYQVQSTSTSYSVTSTSSIVSQTASSSIARSRTNTSAIAGGVIGGLLAVLLLLGLIFLWFRRRRRNRVAPSSEFLAARATPGLPDTPHAQIPLARHASIEDEQPPPPFTRGSYRDPVYEKVRAARVQRQQYGLYDQDGMGPATSWERDQKSEKSFLIE</sequence>
<evidence type="ECO:0000256" key="6">
    <source>
        <dbReference type="SAM" id="Phobius"/>
    </source>
</evidence>
<dbReference type="Proteomes" id="UP000076871">
    <property type="component" value="Unassembled WGS sequence"/>
</dbReference>
<keyword evidence="8" id="KW-1185">Reference proteome</keyword>
<dbReference type="AlphaFoldDB" id="A0A165H9I8"/>
<name>A0A165H9I8_9APHY</name>
<gene>
    <name evidence="7" type="ORF">LAESUDRAFT_720659</name>
</gene>
<keyword evidence="6" id="KW-1133">Transmembrane helix</keyword>
<feature type="compositionally biased region" description="Polar residues" evidence="5">
    <location>
        <begin position="47"/>
        <end position="63"/>
    </location>
</feature>
<keyword evidence="4" id="KW-0829">Tyrosine-protein kinase</keyword>
<evidence type="ECO:0000256" key="3">
    <source>
        <dbReference type="ARBA" id="ARBA00022777"/>
    </source>
</evidence>
<evidence type="ECO:0000256" key="2">
    <source>
        <dbReference type="ARBA" id="ARBA00022679"/>
    </source>
</evidence>